<accession>A0A450T316</accession>
<dbReference type="EMBL" id="CAADEZ010000274">
    <property type="protein sequence ID" value="VFJ60936.1"/>
    <property type="molecule type" value="Genomic_DNA"/>
</dbReference>
<name>A0A450T316_9GAMM</name>
<evidence type="ECO:0000256" key="1">
    <source>
        <dbReference type="SAM" id="MobiDB-lite"/>
    </source>
</evidence>
<gene>
    <name evidence="2" type="ORF">BECKFM1743A_GA0114220_102742</name>
</gene>
<dbReference type="AlphaFoldDB" id="A0A450T316"/>
<dbReference type="SUPFAM" id="SSF52980">
    <property type="entry name" value="Restriction endonuclease-like"/>
    <property type="match status" value="1"/>
</dbReference>
<organism evidence="2">
    <name type="scientific">Candidatus Kentrum sp. FM</name>
    <dbReference type="NCBI Taxonomy" id="2126340"/>
    <lineage>
        <taxon>Bacteria</taxon>
        <taxon>Pseudomonadati</taxon>
        <taxon>Pseudomonadota</taxon>
        <taxon>Gammaproteobacteria</taxon>
        <taxon>Candidatus Kentrum</taxon>
    </lineage>
</organism>
<dbReference type="InterPro" id="IPR011335">
    <property type="entry name" value="Restrct_endonuc-II-like"/>
</dbReference>
<dbReference type="PANTHER" id="PTHR38753">
    <property type="entry name" value="SLR1441 PROTEIN"/>
    <property type="match status" value="1"/>
</dbReference>
<dbReference type="PANTHER" id="PTHR38753:SF1">
    <property type="entry name" value="SLR1441 PROTEIN"/>
    <property type="match status" value="1"/>
</dbReference>
<feature type="region of interest" description="Disordered" evidence="1">
    <location>
        <begin position="50"/>
        <end position="87"/>
    </location>
</feature>
<sequence length="250" mass="29439">MTITTQEPTPESVWAFLQENARQMKETMKETDRRMQETDRRMKETIEEIMQRTDRRMEEADRQMQETDRRMKETDREMKEAARERRKTERFIREMQKETDRQIQETSREIKEAKDLFTTQWGRLMESLVDGSLVRLFNQRGIAVEDTSTRIKGSRQGHSYEFDIIGQEVIIVEVKTTLRPADVQVFLGKLDNARNWMPRYRDNIIHGAMAWLQANAGAERMAANKGLFSIRAVGDSAVVTNEPDFEPKPF</sequence>
<proteinExistence type="predicted"/>
<reference evidence="2" key="1">
    <citation type="submission" date="2019-02" db="EMBL/GenBank/DDBJ databases">
        <authorList>
            <person name="Gruber-Vodicka R. H."/>
            <person name="Seah K. B. B."/>
        </authorList>
    </citation>
    <scope>NUCLEOTIDE SEQUENCE</scope>
    <source>
        <strain evidence="2">BECK_BZ163</strain>
    </source>
</reference>
<evidence type="ECO:0008006" key="3">
    <source>
        <dbReference type="Google" id="ProtNLM"/>
    </source>
</evidence>
<protein>
    <recommendedName>
        <fullName evidence="3">DUF3782 domain-containing protein</fullName>
    </recommendedName>
</protein>
<evidence type="ECO:0000313" key="2">
    <source>
        <dbReference type="EMBL" id="VFJ60936.1"/>
    </source>
</evidence>